<dbReference type="RefSeq" id="XP_024346908.1">
    <property type="nucleotide sequence ID" value="XM_024498674.1"/>
</dbReference>
<dbReference type="GeneID" id="36345140"/>
<organism evidence="1 2">
    <name type="scientific">Echinococcus granulosus</name>
    <name type="common">Hydatid tapeworm</name>
    <dbReference type="NCBI Taxonomy" id="6210"/>
    <lineage>
        <taxon>Eukaryota</taxon>
        <taxon>Metazoa</taxon>
        <taxon>Spiralia</taxon>
        <taxon>Lophotrochozoa</taxon>
        <taxon>Platyhelminthes</taxon>
        <taxon>Cestoda</taxon>
        <taxon>Eucestoda</taxon>
        <taxon>Cyclophyllidea</taxon>
        <taxon>Taeniidae</taxon>
        <taxon>Echinococcus</taxon>
        <taxon>Echinococcus granulosus group</taxon>
    </lineage>
</organism>
<dbReference type="AlphaFoldDB" id="W6UB81"/>
<gene>
    <name evidence="1" type="ORF">EGR_09425</name>
</gene>
<name>W6UB81_ECHGR</name>
<accession>W6UB81</accession>
<evidence type="ECO:0000313" key="1">
    <source>
        <dbReference type="EMBL" id="EUB55712.1"/>
    </source>
</evidence>
<dbReference type="Proteomes" id="UP000019149">
    <property type="component" value="Unassembled WGS sequence"/>
</dbReference>
<sequence>MDCRNIQTTDFACITACLFSLLSTASFLPMSFFSPPAIDVVLGACQGREKEEEGKKEDLTLSNFLTEF</sequence>
<dbReference type="CTD" id="36345140"/>
<dbReference type="KEGG" id="egl:EGR_09425"/>
<protein>
    <submittedName>
        <fullName evidence="1">Uncharacterized protein</fullName>
    </submittedName>
</protein>
<comment type="caution">
    <text evidence="1">The sequence shown here is derived from an EMBL/GenBank/DDBJ whole genome shotgun (WGS) entry which is preliminary data.</text>
</comment>
<proteinExistence type="predicted"/>
<dbReference type="EMBL" id="APAU02000147">
    <property type="protein sequence ID" value="EUB55712.1"/>
    <property type="molecule type" value="Genomic_DNA"/>
</dbReference>
<evidence type="ECO:0000313" key="2">
    <source>
        <dbReference type="Proteomes" id="UP000019149"/>
    </source>
</evidence>
<reference evidence="1 2" key="1">
    <citation type="journal article" date="2013" name="Nat. Genet.">
        <title>The genome of the hydatid tapeworm Echinococcus granulosus.</title>
        <authorList>
            <person name="Zheng H."/>
            <person name="Zhang W."/>
            <person name="Zhang L."/>
            <person name="Zhang Z."/>
            <person name="Li J."/>
            <person name="Lu G."/>
            <person name="Zhu Y."/>
            <person name="Wang Y."/>
            <person name="Huang Y."/>
            <person name="Liu J."/>
            <person name="Kang H."/>
            <person name="Chen J."/>
            <person name="Wang L."/>
            <person name="Chen A."/>
            <person name="Yu S."/>
            <person name="Gao Z."/>
            <person name="Jin L."/>
            <person name="Gu W."/>
            <person name="Wang Z."/>
            <person name="Zhao L."/>
            <person name="Shi B."/>
            <person name="Wen H."/>
            <person name="Lin R."/>
            <person name="Jones M.K."/>
            <person name="Brejova B."/>
            <person name="Vinar T."/>
            <person name="Zhao G."/>
            <person name="McManus D.P."/>
            <person name="Chen Z."/>
            <person name="Zhou Y."/>
            <person name="Wang S."/>
        </authorList>
    </citation>
    <scope>NUCLEOTIDE SEQUENCE [LARGE SCALE GENOMIC DNA]</scope>
</reference>
<keyword evidence="2" id="KW-1185">Reference proteome</keyword>